<feature type="region of interest" description="Disordered" evidence="1">
    <location>
        <begin position="93"/>
        <end position="142"/>
    </location>
</feature>
<organism evidence="2 3">
    <name type="scientific">Henosepilachna vigintioctopunctata</name>
    <dbReference type="NCBI Taxonomy" id="420089"/>
    <lineage>
        <taxon>Eukaryota</taxon>
        <taxon>Metazoa</taxon>
        <taxon>Ecdysozoa</taxon>
        <taxon>Arthropoda</taxon>
        <taxon>Hexapoda</taxon>
        <taxon>Insecta</taxon>
        <taxon>Pterygota</taxon>
        <taxon>Neoptera</taxon>
        <taxon>Endopterygota</taxon>
        <taxon>Coleoptera</taxon>
        <taxon>Polyphaga</taxon>
        <taxon>Cucujiformia</taxon>
        <taxon>Coccinelloidea</taxon>
        <taxon>Coccinellidae</taxon>
        <taxon>Epilachninae</taxon>
        <taxon>Epilachnini</taxon>
        <taxon>Henosepilachna</taxon>
    </lineage>
</organism>
<evidence type="ECO:0008006" key="4">
    <source>
        <dbReference type="Google" id="ProtNLM"/>
    </source>
</evidence>
<dbReference type="PANTHER" id="PTHR21838">
    <property type="entry name" value="COILED-COIL DOMAIN-CONTAINING PROTEIN 137"/>
    <property type="match status" value="1"/>
</dbReference>
<dbReference type="Proteomes" id="UP001431783">
    <property type="component" value="Unassembled WGS sequence"/>
</dbReference>
<protein>
    <recommendedName>
        <fullName evidence="4">Coiled-coil domain-containing protein</fullName>
    </recommendedName>
</protein>
<reference evidence="2 3" key="1">
    <citation type="submission" date="2023-03" db="EMBL/GenBank/DDBJ databases">
        <title>Genome insight into feeding habits of ladybird beetles.</title>
        <authorList>
            <person name="Li H.-S."/>
            <person name="Huang Y.-H."/>
            <person name="Pang H."/>
        </authorList>
    </citation>
    <scope>NUCLEOTIDE SEQUENCE [LARGE SCALE GENOMIC DNA]</scope>
    <source>
        <strain evidence="2">SYSU_2023b</strain>
        <tissue evidence="2">Whole body</tissue>
    </source>
</reference>
<dbReference type="InterPro" id="IPR026680">
    <property type="entry name" value="CCDC137"/>
</dbReference>
<accession>A0AAW1UQX5</accession>
<dbReference type="PANTHER" id="PTHR21838:SF2">
    <property type="entry name" value="COILED-COIL DOMAIN-CONTAINING PROTEIN 137"/>
    <property type="match status" value="1"/>
</dbReference>
<evidence type="ECO:0000256" key="1">
    <source>
        <dbReference type="SAM" id="MobiDB-lite"/>
    </source>
</evidence>
<comment type="caution">
    <text evidence="2">The sequence shown here is derived from an EMBL/GenBank/DDBJ whole genome shotgun (WGS) entry which is preliminary data.</text>
</comment>
<feature type="region of interest" description="Disordered" evidence="1">
    <location>
        <begin position="156"/>
        <end position="180"/>
    </location>
</feature>
<evidence type="ECO:0000313" key="3">
    <source>
        <dbReference type="Proteomes" id="UP001431783"/>
    </source>
</evidence>
<dbReference type="EMBL" id="JARQZJ010000091">
    <property type="protein sequence ID" value="KAK9883603.1"/>
    <property type="molecule type" value="Genomic_DNA"/>
</dbReference>
<dbReference type="GO" id="GO:0005634">
    <property type="term" value="C:nucleus"/>
    <property type="evidence" value="ECO:0007669"/>
    <property type="project" value="TreeGrafter"/>
</dbReference>
<proteinExistence type="predicted"/>
<gene>
    <name evidence="2" type="ORF">WA026_001778</name>
</gene>
<feature type="compositionally biased region" description="Basic residues" evidence="1">
    <location>
        <begin position="120"/>
        <end position="135"/>
    </location>
</feature>
<name>A0AAW1UQX5_9CUCU</name>
<dbReference type="AlphaFoldDB" id="A0AAW1UQX5"/>
<evidence type="ECO:0000313" key="2">
    <source>
        <dbReference type="EMBL" id="KAK9883603.1"/>
    </source>
</evidence>
<sequence>MIKKRSTKKGKHLVKVHVKVREGEKPIPKFEQKIGESNNAFLYRVNQICESVQREAAFEKKYGVDVKRDSVTGKVQGIMKRQKDPLELIVQSVKKEKKKKKLQKKKKKDSNTEEMIKLSKSQKRQMKLKEKKKRKETNNEKEFDSFSDTIKFGEITHAPPNLVTPRMIAKNNEKPRPGQKQLLLKSIINKTGSETNVEKPVGKSDIFRKGVNHKVIDKKGKRKDLPNALRRQLDKQQKEIIDVYKSIKAQKRIKS</sequence>
<keyword evidence="3" id="KW-1185">Reference proteome</keyword>
<feature type="compositionally biased region" description="Basic residues" evidence="1">
    <location>
        <begin position="95"/>
        <end position="108"/>
    </location>
</feature>